<dbReference type="PIRSF" id="PIRSF016481">
    <property type="entry name" value="Pilus_assembly_PilP"/>
    <property type="match status" value="1"/>
</dbReference>
<dbReference type="Gene3D" id="2.30.30.830">
    <property type="match status" value="1"/>
</dbReference>
<name>A0A1H3DM14_ALLWA</name>
<organism evidence="2 3">
    <name type="scientific">Allochromatium warmingii</name>
    <name type="common">Chromatium warmingii</name>
    <dbReference type="NCBI Taxonomy" id="61595"/>
    <lineage>
        <taxon>Bacteria</taxon>
        <taxon>Pseudomonadati</taxon>
        <taxon>Pseudomonadota</taxon>
        <taxon>Gammaproteobacteria</taxon>
        <taxon>Chromatiales</taxon>
        <taxon>Chromatiaceae</taxon>
        <taxon>Allochromatium</taxon>
    </lineage>
</organism>
<dbReference type="AlphaFoldDB" id="A0A1H3DM14"/>
<dbReference type="Proteomes" id="UP000198672">
    <property type="component" value="Unassembled WGS sequence"/>
</dbReference>
<accession>A0A1H3DM14</accession>
<reference evidence="3" key="1">
    <citation type="submission" date="2016-10" db="EMBL/GenBank/DDBJ databases">
        <authorList>
            <person name="Varghese N."/>
            <person name="Submissions S."/>
        </authorList>
    </citation>
    <scope>NUCLEOTIDE SEQUENCE [LARGE SCALE GENOMIC DNA]</scope>
    <source>
        <strain evidence="3">DSM 173</strain>
    </source>
</reference>
<dbReference type="Pfam" id="PF04351">
    <property type="entry name" value="PilP"/>
    <property type="match status" value="1"/>
</dbReference>
<proteinExistence type="predicted"/>
<dbReference type="RefSeq" id="WP_245709085.1">
    <property type="nucleotide sequence ID" value="NZ_FNOW01000009.1"/>
</dbReference>
<evidence type="ECO:0000313" key="3">
    <source>
        <dbReference type="Proteomes" id="UP000198672"/>
    </source>
</evidence>
<feature type="region of interest" description="Disordered" evidence="1">
    <location>
        <begin position="61"/>
        <end position="95"/>
    </location>
</feature>
<dbReference type="STRING" id="61595.SAMN05421644_10916"/>
<dbReference type="PROSITE" id="PS51257">
    <property type="entry name" value="PROKAR_LIPOPROTEIN"/>
    <property type="match status" value="1"/>
</dbReference>
<evidence type="ECO:0000256" key="1">
    <source>
        <dbReference type="SAM" id="MobiDB-lite"/>
    </source>
</evidence>
<dbReference type="EMBL" id="FNOW01000009">
    <property type="protein sequence ID" value="SDX66704.1"/>
    <property type="molecule type" value="Genomic_DNA"/>
</dbReference>
<feature type="compositionally biased region" description="Low complexity" evidence="1">
    <location>
        <begin position="71"/>
        <end position="80"/>
    </location>
</feature>
<protein>
    <submittedName>
        <fullName evidence="2">Type IV pilus assembly protein PilP</fullName>
    </submittedName>
</protein>
<keyword evidence="3" id="KW-1185">Reference proteome</keyword>
<gene>
    <name evidence="2" type="ORF">SAMN05421644_10916</name>
</gene>
<sequence length="174" mass="19171">MSSKHLSVWLTMAVLLAGCGETDMTDLQNEVKRINARPPAPIEPLPEMKPVETFVYEPGERRNPFQSDAKTATTTAPLPTDSGPTPDPNRPREELENYPLDSLRMVGTLEQHGSRWALIRTKAGVVHRVTVGNYLGQNHGQIIAINQDGLQLTEIVSDAPGQWRERPAAVALSQ</sequence>
<evidence type="ECO:0000313" key="2">
    <source>
        <dbReference type="EMBL" id="SDX66704.1"/>
    </source>
</evidence>
<dbReference type="InterPro" id="IPR007446">
    <property type="entry name" value="PilP"/>
</dbReference>